<evidence type="ECO:0000256" key="6">
    <source>
        <dbReference type="ARBA" id="ARBA00023146"/>
    </source>
</evidence>
<dbReference type="InterPro" id="IPR009080">
    <property type="entry name" value="tRNAsynth_Ia_anticodon-bd"/>
</dbReference>
<name>A0A0H5RG40_9EUKA</name>
<accession>A0A0H5RG40</accession>
<keyword evidence="4" id="KW-0067">ATP-binding</keyword>
<dbReference type="GO" id="GO:0004823">
    <property type="term" value="F:leucine-tRNA ligase activity"/>
    <property type="evidence" value="ECO:0007669"/>
    <property type="project" value="InterPro"/>
</dbReference>
<dbReference type="Pfam" id="PF08264">
    <property type="entry name" value="Anticodon_1"/>
    <property type="match status" value="1"/>
</dbReference>
<feature type="domain" description="Methionyl/Valyl/Leucyl/Isoleucyl-tRNA synthetase anticodon-binding" evidence="7">
    <location>
        <begin position="66"/>
        <end position="186"/>
    </location>
</feature>
<evidence type="ECO:0000256" key="1">
    <source>
        <dbReference type="ARBA" id="ARBA00005594"/>
    </source>
</evidence>
<keyword evidence="5" id="KW-0648">Protein biosynthesis</keyword>
<feature type="non-terminal residue" evidence="8">
    <location>
        <position position="294"/>
    </location>
</feature>
<evidence type="ECO:0000313" key="8">
    <source>
        <dbReference type="EMBL" id="CRZ12988.1"/>
    </source>
</evidence>
<proteinExistence type="inferred from homology"/>
<reference evidence="8" key="1">
    <citation type="submission" date="2015-04" db="EMBL/GenBank/DDBJ databases">
        <title>The genome sequence of the plant pathogenic Rhizarian Plasmodiophora brassicae reveals insights in its biotrophic life cycle and the origin of chitin synthesis.</title>
        <authorList>
            <person name="Schwelm A."/>
            <person name="Fogelqvist J."/>
            <person name="Knaust A."/>
            <person name="Julke S."/>
            <person name="Lilja T."/>
            <person name="Dhandapani V."/>
            <person name="Bonilla-Rosso G."/>
            <person name="Karlsson M."/>
            <person name="Shevchenko A."/>
            <person name="Choi S.R."/>
            <person name="Kim H.G."/>
            <person name="Park J.Y."/>
            <person name="Lim Y.P."/>
            <person name="Ludwig-Muller J."/>
            <person name="Dixelius C."/>
        </authorList>
    </citation>
    <scope>NUCLEOTIDE SEQUENCE</scope>
    <source>
        <tissue evidence="8">Potato root galls</tissue>
    </source>
</reference>
<evidence type="ECO:0000256" key="4">
    <source>
        <dbReference type="ARBA" id="ARBA00022840"/>
    </source>
</evidence>
<sequence>REYSADATRFALADAGDGLEDANVSLTVTANAAILKLTKEVEWCQEMQARVQDLPHVQKEKTLIERIFANRINECIVNADQAYSRMQFRAALKSGFWDLCHARDSYRAHVSDDQICPELIQRFMEVFTIVLAPICPHVCEHIWSNVLGRSGFVIDASWPTAGAIDETLLQISKYLEDVAHSVQVKLKELAKKKGKSEPRKVTFQFAQTYPVWQQTVINLISEMDDFAIQDRRKVSSVINATFAASPELTMFDKRAVKFAMNVIDEVNTKGRQVALASTTPFDEETILCDNIATI</sequence>
<keyword evidence="6" id="KW-0030">Aminoacyl-tRNA synthetase</keyword>
<protein>
    <recommendedName>
        <fullName evidence="7">Methionyl/Valyl/Leucyl/Isoleucyl-tRNA synthetase anticodon-binding domain-containing protein</fullName>
    </recommendedName>
</protein>
<dbReference type="GO" id="GO:0006429">
    <property type="term" value="P:leucyl-tRNA aminoacylation"/>
    <property type="evidence" value="ECO:0007669"/>
    <property type="project" value="InterPro"/>
</dbReference>
<evidence type="ECO:0000256" key="3">
    <source>
        <dbReference type="ARBA" id="ARBA00022741"/>
    </source>
</evidence>
<evidence type="ECO:0000259" key="7">
    <source>
        <dbReference type="Pfam" id="PF08264"/>
    </source>
</evidence>
<dbReference type="EMBL" id="HACM01012546">
    <property type="protein sequence ID" value="CRZ12988.1"/>
    <property type="molecule type" value="Transcribed_RNA"/>
</dbReference>
<dbReference type="InterPro" id="IPR004493">
    <property type="entry name" value="Leu-tRNA-synth_Ia_arc/euk"/>
</dbReference>
<evidence type="ECO:0000256" key="5">
    <source>
        <dbReference type="ARBA" id="ARBA00022917"/>
    </source>
</evidence>
<dbReference type="SUPFAM" id="SSF47323">
    <property type="entry name" value="Anticodon-binding domain of a subclass of class I aminoacyl-tRNA synthetases"/>
    <property type="match status" value="1"/>
</dbReference>
<dbReference type="PANTHER" id="PTHR45794">
    <property type="entry name" value="LEUCYL-TRNA SYNTHETASE"/>
    <property type="match status" value="1"/>
</dbReference>
<dbReference type="InterPro" id="IPR013155">
    <property type="entry name" value="M/V/L/I-tRNA-synth_anticd-bd"/>
</dbReference>
<organism evidence="8">
    <name type="scientific">Spongospora subterranea</name>
    <dbReference type="NCBI Taxonomy" id="70186"/>
    <lineage>
        <taxon>Eukaryota</taxon>
        <taxon>Sar</taxon>
        <taxon>Rhizaria</taxon>
        <taxon>Endomyxa</taxon>
        <taxon>Phytomyxea</taxon>
        <taxon>Plasmodiophorida</taxon>
        <taxon>Plasmodiophoridae</taxon>
        <taxon>Spongospora</taxon>
    </lineage>
</organism>
<dbReference type="GO" id="GO:0005524">
    <property type="term" value="F:ATP binding"/>
    <property type="evidence" value="ECO:0007669"/>
    <property type="project" value="UniProtKB-KW"/>
</dbReference>
<comment type="similarity">
    <text evidence="1">Belongs to the class-I aminoacyl-tRNA synthetase family.</text>
</comment>
<evidence type="ECO:0000256" key="2">
    <source>
        <dbReference type="ARBA" id="ARBA00022598"/>
    </source>
</evidence>
<feature type="non-terminal residue" evidence="8">
    <location>
        <position position="1"/>
    </location>
</feature>
<dbReference type="PANTHER" id="PTHR45794:SF1">
    <property type="entry name" value="LEUCINE--TRNA LIGASE, CYTOPLASMIC"/>
    <property type="match status" value="1"/>
</dbReference>
<keyword evidence="3" id="KW-0547">Nucleotide-binding</keyword>
<dbReference type="Gene3D" id="1.10.730.10">
    <property type="entry name" value="Isoleucyl-tRNA Synthetase, Domain 1"/>
    <property type="match status" value="1"/>
</dbReference>
<dbReference type="AlphaFoldDB" id="A0A0H5RG40"/>
<keyword evidence="2" id="KW-0436">Ligase</keyword>